<dbReference type="GO" id="GO:0000444">
    <property type="term" value="C:MIS12/MIND type complex"/>
    <property type="evidence" value="ECO:0007669"/>
    <property type="project" value="InterPro"/>
</dbReference>
<organism evidence="2 3">
    <name type="scientific">Maudiozyma saulgeensis</name>
    <dbReference type="NCBI Taxonomy" id="1789683"/>
    <lineage>
        <taxon>Eukaryota</taxon>
        <taxon>Fungi</taxon>
        <taxon>Dikarya</taxon>
        <taxon>Ascomycota</taxon>
        <taxon>Saccharomycotina</taxon>
        <taxon>Saccharomycetes</taxon>
        <taxon>Saccharomycetales</taxon>
        <taxon>Saccharomycetaceae</taxon>
        <taxon>Maudiozyma</taxon>
    </lineage>
</organism>
<feature type="compositionally biased region" description="Basic and acidic residues" evidence="1">
    <location>
        <begin position="55"/>
        <end position="68"/>
    </location>
</feature>
<dbReference type="Proteomes" id="UP000196158">
    <property type="component" value="Unassembled WGS sequence"/>
</dbReference>
<dbReference type="PANTHER" id="PTHR14778:SF2">
    <property type="entry name" value="KINETOCHORE-ASSOCIATED PROTEIN DSN1 HOMOLOG"/>
    <property type="match status" value="1"/>
</dbReference>
<feature type="region of interest" description="Disordered" evidence="1">
    <location>
        <begin position="1"/>
        <end position="22"/>
    </location>
</feature>
<keyword evidence="3" id="KW-1185">Reference proteome</keyword>
<feature type="region of interest" description="Disordered" evidence="1">
    <location>
        <begin position="443"/>
        <end position="464"/>
    </location>
</feature>
<gene>
    <name evidence="2" type="ORF">KASA_0L01947G</name>
</gene>
<proteinExistence type="predicted"/>
<feature type="compositionally biased region" description="Acidic residues" evidence="1">
    <location>
        <begin position="400"/>
        <end position="410"/>
    </location>
</feature>
<name>A0A1X7R6U3_9SACH</name>
<evidence type="ECO:0000256" key="1">
    <source>
        <dbReference type="SAM" id="MobiDB-lite"/>
    </source>
</evidence>
<feature type="region of interest" description="Disordered" evidence="1">
    <location>
        <begin position="43"/>
        <end position="86"/>
    </location>
</feature>
<evidence type="ECO:0000313" key="3">
    <source>
        <dbReference type="Proteomes" id="UP000196158"/>
    </source>
</evidence>
<dbReference type="Pfam" id="PF08202">
    <property type="entry name" value="MIS13"/>
    <property type="match status" value="1"/>
</dbReference>
<feature type="compositionally biased region" description="Polar residues" evidence="1">
    <location>
        <begin position="1"/>
        <end position="11"/>
    </location>
</feature>
<dbReference type="STRING" id="1789683.A0A1X7R6U3"/>
<feature type="region of interest" description="Disordered" evidence="1">
    <location>
        <begin position="400"/>
        <end position="429"/>
    </location>
</feature>
<feature type="compositionally biased region" description="Basic and acidic residues" evidence="1">
    <location>
        <begin position="447"/>
        <end position="464"/>
    </location>
</feature>
<dbReference type="GO" id="GO:0051301">
    <property type="term" value="P:cell division"/>
    <property type="evidence" value="ECO:0007669"/>
    <property type="project" value="InterPro"/>
</dbReference>
<dbReference type="AlphaFoldDB" id="A0A1X7R6U3"/>
<dbReference type="GO" id="GO:0007059">
    <property type="term" value="P:chromosome segregation"/>
    <property type="evidence" value="ECO:0007669"/>
    <property type="project" value="InterPro"/>
</dbReference>
<sequence length="618" mass="71871">MSVDSVLNNDNGGVEKTNIPKKRMYPLRMETLPNLSDAKDINRNANIVTSTQNVPRRDSITSTKKDTPNRQNSSVPTADDFENDQDFRFKRHKLPKIKGTQSLGERLDNLQDMKRAKWIDNFDSSIRNTQEQSSKGRLKSADYRKNRNNNEIPSSQPNLNLDEVPYLGASQWQQQQQPMYYIPVPTSPMYPSQIPIGGLPAQYMNQPIPMIPNSSMQPFYSSQSIPGSSQLLPPPQLNPINLQYTQTTRNSRKSLAEQRGRRLSIMSNREQMMISPHRDVPESQFYRYLGNVQGDSQSQLKQLYSWCAIRSFEKMRHDLKGQEKFSEGLPSNFIENKNITLSIIKNFVDDLRRGQLDIDWNAEDRSNIGRYKEEPLILHNNEPEDAEDTILKNLFKDDDYDEEGEETQENDNDREFNDDTEENSDSKSESFYYTGINIKRIPKSKNKRSDKLNTQRTEQSRYHNELKKKDIPLLPNSKNIKNEQNLLILTEKIEKLKNELHDWITVLDNNDLEKDIQEKINPIDIQVEREPIQKELEIDSSLHHLLSTEDLEKDLISRMNKLQVHTHLIKSHSKTLSKTTTKKIKLLTNEFKKREKSKENTINSKQLLRGLSDTLIKL</sequence>
<dbReference type="OrthoDB" id="3364649at2759"/>
<reference evidence="2 3" key="1">
    <citation type="submission" date="2017-04" db="EMBL/GenBank/DDBJ databases">
        <authorList>
            <person name="Afonso C.L."/>
            <person name="Miller P.J."/>
            <person name="Scott M.A."/>
            <person name="Spackman E."/>
            <person name="Goraichik I."/>
            <person name="Dimitrov K.M."/>
            <person name="Suarez D.L."/>
            <person name="Swayne D.E."/>
        </authorList>
    </citation>
    <scope>NUCLEOTIDE SEQUENCE [LARGE SCALE GENOMIC DNA]</scope>
</reference>
<protein>
    <submittedName>
        <fullName evidence="2">Similar to Saccharomyces cerevisiae YIR010W DSN1 Essential component of the MIND kinetochore complex (Mtw1p Including Nnf1p-Nsl1p-Dsn1p)</fullName>
    </submittedName>
</protein>
<dbReference type="InterPro" id="IPR013218">
    <property type="entry name" value="Dsn1/Mis13"/>
</dbReference>
<dbReference type="PANTHER" id="PTHR14778">
    <property type="entry name" value="KINETOCHORE-ASSOCIATED PROTEIN DSN1 HOMOLOG"/>
    <property type="match status" value="1"/>
</dbReference>
<evidence type="ECO:0000313" key="2">
    <source>
        <dbReference type="EMBL" id="SMN21160.1"/>
    </source>
</evidence>
<dbReference type="EMBL" id="FXLY01000007">
    <property type="protein sequence ID" value="SMN21160.1"/>
    <property type="molecule type" value="Genomic_DNA"/>
</dbReference>
<feature type="compositionally biased region" description="Polar residues" evidence="1">
    <location>
        <begin position="43"/>
        <end position="54"/>
    </location>
</feature>
<accession>A0A1X7R6U3</accession>